<dbReference type="Gene3D" id="3.40.140.10">
    <property type="entry name" value="Cytidine Deaminase, domain 2"/>
    <property type="match status" value="1"/>
</dbReference>
<dbReference type="SUPFAM" id="SSF53927">
    <property type="entry name" value="Cytidine deaminase-like"/>
    <property type="match status" value="1"/>
</dbReference>
<evidence type="ECO:0000256" key="1">
    <source>
        <dbReference type="ARBA" id="ARBA00010669"/>
    </source>
</evidence>
<gene>
    <name evidence="8" type="primary">tadA</name>
    <name evidence="10" type="ORF">C2E25_06080</name>
</gene>
<name>A0A2K2HBK4_9BACT</name>
<evidence type="ECO:0000256" key="7">
    <source>
        <dbReference type="ARBA" id="ARBA00048045"/>
    </source>
</evidence>
<dbReference type="PANTHER" id="PTHR11079:SF202">
    <property type="entry name" value="TRNA-SPECIFIC ADENOSINE DEAMINASE"/>
    <property type="match status" value="1"/>
</dbReference>
<keyword evidence="4 8" id="KW-0479">Metal-binding</keyword>
<dbReference type="CDD" id="cd01285">
    <property type="entry name" value="nucleoside_deaminase"/>
    <property type="match status" value="1"/>
</dbReference>
<dbReference type="OrthoDB" id="9802676at2"/>
<dbReference type="PROSITE" id="PS00903">
    <property type="entry name" value="CYT_DCMP_DEAMINASES_1"/>
    <property type="match status" value="1"/>
</dbReference>
<dbReference type="GO" id="GO:0052717">
    <property type="term" value="F:tRNA-specific adenosine-34 deaminase activity"/>
    <property type="evidence" value="ECO:0007669"/>
    <property type="project" value="UniProtKB-UniRule"/>
</dbReference>
<dbReference type="InterPro" id="IPR002125">
    <property type="entry name" value="CMP_dCMP_dom"/>
</dbReference>
<keyword evidence="5 8" id="KW-0378">Hydrolase</keyword>
<keyword evidence="6 8" id="KW-0862">Zinc</keyword>
<proteinExistence type="inferred from homology"/>
<accession>A0A2K2HBK4</accession>
<feature type="binding site" evidence="8">
    <location>
        <position position="88"/>
    </location>
    <ligand>
        <name>Zn(2+)</name>
        <dbReference type="ChEBI" id="CHEBI:29105"/>
        <note>catalytic</note>
    </ligand>
</feature>
<dbReference type="NCBIfam" id="NF008113">
    <property type="entry name" value="PRK10860.1"/>
    <property type="match status" value="1"/>
</dbReference>
<evidence type="ECO:0000256" key="6">
    <source>
        <dbReference type="ARBA" id="ARBA00022833"/>
    </source>
</evidence>
<comment type="caution">
    <text evidence="10">The sequence shown here is derived from an EMBL/GenBank/DDBJ whole genome shotgun (WGS) entry which is preliminary data.</text>
</comment>
<evidence type="ECO:0000256" key="3">
    <source>
        <dbReference type="ARBA" id="ARBA00022694"/>
    </source>
</evidence>
<dbReference type="EMBL" id="PPFX01000010">
    <property type="protein sequence ID" value="PNU20609.1"/>
    <property type="molecule type" value="Genomic_DNA"/>
</dbReference>
<protein>
    <recommendedName>
        <fullName evidence="8">tRNA-specific adenosine deaminase</fullName>
        <ecNumber evidence="8">3.5.4.33</ecNumber>
    </recommendedName>
</protein>
<evidence type="ECO:0000256" key="2">
    <source>
        <dbReference type="ARBA" id="ARBA00011738"/>
    </source>
</evidence>
<dbReference type="Pfam" id="PF14437">
    <property type="entry name" value="MafB19-deam"/>
    <property type="match status" value="1"/>
</dbReference>
<feature type="binding site" evidence="8">
    <location>
        <position position="58"/>
    </location>
    <ligand>
        <name>Zn(2+)</name>
        <dbReference type="ChEBI" id="CHEBI:29105"/>
        <note>catalytic</note>
    </ligand>
</feature>
<comment type="cofactor">
    <cofactor evidence="8">
        <name>Zn(2+)</name>
        <dbReference type="ChEBI" id="CHEBI:29105"/>
    </cofactor>
    <text evidence="8">Binds 1 zinc ion per subunit.</text>
</comment>
<dbReference type="EC" id="3.5.4.33" evidence="8"/>
<comment type="subunit">
    <text evidence="2 8">Homodimer.</text>
</comment>
<dbReference type="GO" id="GO:0008270">
    <property type="term" value="F:zinc ion binding"/>
    <property type="evidence" value="ECO:0007669"/>
    <property type="project" value="UniProtKB-UniRule"/>
</dbReference>
<dbReference type="AlphaFoldDB" id="A0A2K2HBK4"/>
<organism evidence="10 11">
    <name type="scientific">Geothermobacter hydrogeniphilus</name>
    <dbReference type="NCBI Taxonomy" id="1969733"/>
    <lineage>
        <taxon>Bacteria</taxon>
        <taxon>Pseudomonadati</taxon>
        <taxon>Thermodesulfobacteriota</taxon>
        <taxon>Desulfuromonadia</taxon>
        <taxon>Desulfuromonadales</taxon>
        <taxon>Geothermobacteraceae</taxon>
        <taxon>Geothermobacter</taxon>
    </lineage>
</organism>
<evidence type="ECO:0000313" key="10">
    <source>
        <dbReference type="EMBL" id="PNU20609.1"/>
    </source>
</evidence>
<dbReference type="PROSITE" id="PS51747">
    <property type="entry name" value="CYT_DCMP_DEAMINASES_2"/>
    <property type="match status" value="1"/>
</dbReference>
<dbReference type="InterPro" id="IPR016193">
    <property type="entry name" value="Cytidine_deaminase-like"/>
</dbReference>
<comment type="function">
    <text evidence="8">Catalyzes the deamination of adenosine to inosine at the wobble position 34 of tRNA(Arg2).</text>
</comment>
<reference evidence="10 11" key="1">
    <citation type="journal article" date="2018" name="Genome Announc.">
        <title>Genome Sequence of Geothermobacter sp. HR-1 Iron Reducer from the Loihi Seamount.</title>
        <authorList>
            <person name="Smith H."/>
            <person name="Abuyen K."/>
            <person name="Tremblay J."/>
            <person name="Savalia P."/>
            <person name="Perez-Rodriguez I."/>
            <person name="Emerson D."/>
            <person name="Tully B."/>
            <person name="Amend J."/>
        </authorList>
    </citation>
    <scope>NUCLEOTIDE SEQUENCE [LARGE SCALE GENOMIC DNA]</scope>
    <source>
        <strain evidence="10 11">HR-1</strain>
    </source>
</reference>
<evidence type="ECO:0000256" key="8">
    <source>
        <dbReference type="HAMAP-Rule" id="MF_00972"/>
    </source>
</evidence>
<dbReference type="InterPro" id="IPR016192">
    <property type="entry name" value="APOBEC/CMP_deaminase_Zn-bd"/>
</dbReference>
<dbReference type="FunFam" id="3.40.140.10:FF:000005">
    <property type="entry name" value="tRNA-specific adenosine deaminase"/>
    <property type="match status" value="1"/>
</dbReference>
<dbReference type="InterPro" id="IPR028883">
    <property type="entry name" value="tRNA_aden_deaminase"/>
</dbReference>
<dbReference type="Proteomes" id="UP000236340">
    <property type="component" value="Unassembled WGS sequence"/>
</dbReference>
<comment type="similarity">
    <text evidence="1">Belongs to the cytidine and deoxycytidylate deaminase family. ADAT2 subfamily.</text>
</comment>
<feature type="active site" description="Proton donor" evidence="8">
    <location>
        <position position="60"/>
    </location>
</feature>
<evidence type="ECO:0000256" key="5">
    <source>
        <dbReference type="ARBA" id="ARBA00022801"/>
    </source>
</evidence>
<dbReference type="HAMAP" id="MF_00972">
    <property type="entry name" value="tRNA_aden_deaminase"/>
    <property type="match status" value="1"/>
</dbReference>
<dbReference type="PANTHER" id="PTHR11079">
    <property type="entry name" value="CYTOSINE DEAMINASE FAMILY MEMBER"/>
    <property type="match status" value="1"/>
</dbReference>
<dbReference type="GO" id="GO:0002100">
    <property type="term" value="P:tRNA wobble adenosine to inosine editing"/>
    <property type="evidence" value="ECO:0007669"/>
    <property type="project" value="UniProtKB-UniRule"/>
</dbReference>
<evidence type="ECO:0000313" key="11">
    <source>
        <dbReference type="Proteomes" id="UP000236340"/>
    </source>
</evidence>
<keyword evidence="3 8" id="KW-0819">tRNA processing</keyword>
<dbReference type="InterPro" id="IPR058535">
    <property type="entry name" value="MafB19-deam"/>
</dbReference>
<feature type="domain" description="CMP/dCMP-type deaminase" evidence="9">
    <location>
        <begin position="7"/>
        <end position="134"/>
    </location>
</feature>
<evidence type="ECO:0000259" key="9">
    <source>
        <dbReference type="PROSITE" id="PS51747"/>
    </source>
</evidence>
<dbReference type="RefSeq" id="WP_103114878.1">
    <property type="nucleotide sequence ID" value="NZ_PPFX01000010.1"/>
</dbReference>
<sequence length="163" mass="18577">MQETQQGEDHGYMLEALAEARRAESLAEVPIGAVIVHQGEIIARAHNRREVDQDPTAHAELLAIRRAAKVLGSWRLLDCSLYVTLEPCVMCMGAIILSRIPRLIYACRDPRAGAVGSIYELHRDERFNHRVEVVEGVLREECSDVLREFFRQLRERKKVSRSS</sequence>
<evidence type="ECO:0000256" key="4">
    <source>
        <dbReference type="ARBA" id="ARBA00022723"/>
    </source>
</evidence>
<comment type="catalytic activity">
    <reaction evidence="7 8">
        <text>adenosine(34) in tRNA + H2O + H(+) = inosine(34) in tRNA + NH4(+)</text>
        <dbReference type="Rhea" id="RHEA:43168"/>
        <dbReference type="Rhea" id="RHEA-COMP:10373"/>
        <dbReference type="Rhea" id="RHEA-COMP:10374"/>
        <dbReference type="ChEBI" id="CHEBI:15377"/>
        <dbReference type="ChEBI" id="CHEBI:15378"/>
        <dbReference type="ChEBI" id="CHEBI:28938"/>
        <dbReference type="ChEBI" id="CHEBI:74411"/>
        <dbReference type="ChEBI" id="CHEBI:82852"/>
        <dbReference type="EC" id="3.5.4.33"/>
    </reaction>
</comment>
<feature type="binding site" evidence="8">
    <location>
        <position position="91"/>
    </location>
    <ligand>
        <name>Zn(2+)</name>
        <dbReference type="ChEBI" id="CHEBI:29105"/>
        <note>catalytic</note>
    </ligand>
</feature>